<dbReference type="Pfam" id="PF07237">
    <property type="entry name" value="DUF1428"/>
    <property type="match status" value="1"/>
</dbReference>
<accession>A0A1M5EMA9</accession>
<dbReference type="EMBL" id="FQUV01000013">
    <property type="protein sequence ID" value="SHF80284.1"/>
    <property type="molecule type" value="Genomic_DNA"/>
</dbReference>
<evidence type="ECO:0000313" key="2">
    <source>
        <dbReference type="Proteomes" id="UP000184144"/>
    </source>
</evidence>
<dbReference type="InterPro" id="IPR011008">
    <property type="entry name" value="Dimeric_a/b-barrel"/>
</dbReference>
<name>A0A1M5EMA9_9RHOB</name>
<dbReference type="AlphaFoldDB" id="A0A1M5EMA9"/>
<dbReference type="InterPro" id="IPR009874">
    <property type="entry name" value="DUF1428"/>
</dbReference>
<dbReference type="RefSeq" id="WP_073146223.1">
    <property type="nucleotide sequence ID" value="NZ_FQUV01000013.1"/>
</dbReference>
<proteinExistence type="predicted"/>
<sequence>MSYIQGLLIPVPTKNKDAYKKLAELAAPIFQDYGALRIVEAWGDAVPDGKVTDFKRAVKAEDGETVVFSWIEWPDKQTYESAAEKMETDPRWGEMPEMPFDGKRMMWAGFAPILDTTG</sequence>
<dbReference type="Proteomes" id="UP000184144">
    <property type="component" value="Unassembled WGS sequence"/>
</dbReference>
<gene>
    <name evidence="1" type="ORF">SAMN05444273_11315</name>
</gene>
<dbReference type="STRING" id="1486859.SAMN05444273_11315"/>
<dbReference type="SUPFAM" id="SSF54909">
    <property type="entry name" value="Dimeric alpha+beta barrel"/>
    <property type="match status" value="1"/>
</dbReference>
<dbReference type="OrthoDB" id="9792392at2"/>
<dbReference type="PIRSF" id="PIRSF007028">
    <property type="entry name" value="UCP007028"/>
    <property type="match status" value="1"/>
</dbReference>
<organism evidence="1 2">
    <name type="scientific">Litoreibacter ascidiaceicola</name>
    <dbReference type="NCBI Taxonomy" id="1486859"/>
    <lineage>
        <taxon>Bacteria</taxon>
        <taxon>Pseudomonadati</taxon>
        <taxon>Pseudomonadota</taxon>
        <taxon>Alphaproteobacteria</taxon>
        <taxon>Rhodobacterales</taxon>
        <taxon>Roseobacteraceae</taxon>
        <taxon>Litoreibacter</taxon>
    </lineage>
</organism>
<protein>
    <submittedName>
        <fullName evidence="1">Uncharacterized conserved protein YbaA, DUF1428 family</fullName>
    </submittedName>
</protein>
<dbReference type="Gene3D" id="3.30.70.100">
    <property type="match status" value="1"/>
</dbReference>
<keyword evidence="2" id="KW-1185">Reference proteome</keyword>
<reference evidence="2" key="1">
    <citation type="submission" date="2016-11" db="EMBL/GenBank/DDBJ databases">
        <authorList>
            <person name="Varghese N."/>
            <person name="Submissions S."/>
        </authorList>
    </citation>
    <scope>NUCLEOTIDE SEQUENCE [LARGE SCALE GENOMIC DNA]</scope>
    <source>
        <strain evidence="2">DSM 100566</strain>
    </source>
</reference>
<evidence type="ECO:0000313" key="1">
    <source>
        <dbReference type="EMBL" id="SHF80284.1"/>
    </source>
</evidence>